<organism evidence="1">
    <name type="scientific">Musa acuminata subsp. malaccensis</name>
    <name type="common">Wild banana</name>
    <name type="synonym">Musa malaccensis</name>
    <dbReference type="NCBI Taxonomy" id="214687"/>
    <lineage>
        <taxon>Eukaryota</taxon>
        <taxon>Viridiplantae</taxon>
        <taxon>Streptophyta</taxon>
        <taxon>Embryophyta</taxon>
        <taxon>Tracheophyta</taxon>
        <taxon>Spermatophyta</taxon>
        <taxon>Magnoliopsida</taxon>
        <taxon>Liliopsida</taxon>
        <taxon>Zingiberales</taxon>
        <taxon>Musaceae</taxon>
        <taxon>Musa</taxon>
    </lineage>
</organism>
<name>A0A8D7FNZ9_MUSAM</name>
<protein>
    <submittedName>
        <fullName evidence="1">(wild Malaysian banana) hypothetical protein</fullName>
    </submittedName>
</protein>
<gene>
    <name evidence="1" type="ORF">GSMUA_58320.1</name>
</gene>
<dbReference type="AlphaFoldDB" id="A0A8D7FNZ9"/>
<dbReference type="EMBL" id="HG996467">
    <property type="protein sequence ID" value="CAG1860938.1"/>
    <property type="molecule type" value="Genomic_DNA"/>
</dbReference>
<evidence type="ECO:0000313" key="1">
    <source>
        <dbReference type="EMBL" id="CAG1860938.1"/>
    </source>
</evidence>
<accession>A0A8D7FNZ9</accession>
<reference evidence="1" key="1">
    <citation type="submission" date="2021-03" db="EMBL/GenBank/DDBJ databases">
        <authorList>
            <consortium name="Genoscope - CEA"/>
            <person name="William W."/>
        </authorList>
    </citation>
    <scope>NUCLEOTIDE SEQUENCE</scope>
    <source>
        <strain evidence="1">Doubled-haploid Pahang</strain>
    </source>
</reference>
<sequence>MRWSTKTEWALYFSSVNETKNWILKASSYYISEYKFRAIQKCYLNWWHSKGSLIPTSHQS</sequence>
<proteinExistence type="predicted"/>